<dbReference type="PANTHER" id="PTHR42788:SF2">
    <property type="entry name" value="ABC TRANSPORTER ATP-BINDING PROTEIN"/>
    <property type="match status" value="1"/>
</dbReference>
<dbReference type="Pfam" id="PF00005">
    <property type="entry name" value="ABC_tran"/>
    <property type="match status" value="1"/>
</dbReference>
<dbReference type="InterPro" id="IPR050166">
    <property type="entry name" value="ABC_transporter_ATP-bind"/>
</dbReference>
<dbReference type="GO" id="GO:0005524">
    <property type="term" value="F:ATP binding"/>
    <property type="evidence" value="ECO:0007669"/>
    <property type="project" value="UniProtKB-KW"/>
</dbReference>
<keyword evidence="1" id="KW-0813">Transport</keyword>
<dbReference type="InterPro" id="IPR003439">
    <property type="entry name" value="ABC_transporter-like_ATP-bd"/>
</dbReference>
<organism evidence="5 6">
    <name type="scientific">Vagococcus humatus</name>
    <dbReference type="NCBI Taxonomy" id="1889241"/>
    <lineage>
        <taxon>Bacteria</taxon>
        <taxon>Bacillati</taxon>
        <taxon>Bacillota</taxon>
        <taxon>Bacilli</taxon>
        <taxon>Lactobacillales</taxon>
        <taxon>Enterococcaceae</taxon>
        <taxon>Vagococcus</taxon>
    </lineage>
</organism>
<dbReference type="EMBL" id="PXZH01000001">
    <property type="protein sequence ID" value="RST90016.1"/>
    <property type="molecule type" value="Genomic_DNA"/>
</dbReference>
<dbReference type="Proteomes" id="UP000277864">
    <property type="component" value="Unassembled WGS sequence"/>
</dbReference>
<evidence type="ECO:0000313" key="6">
    <source>
        <dbReference type="Proteomes" id="UP000277864"/>
    </source>
</evidence>
<dbReference type="CDD" id="cd03293">
    <property type="entry name" value="ABC_NrtD_SsuB_transporters"/>
    <property type="match status" value="1"/>
</dbReference>
<dbReference type="InterPro" id="IPR017871">
    <property type="entry name" value="ABC_transporter-like_CS"/>
</dbReference>
<gene>
    <name evidence="5" type="ORF">C7P63_02750</name>
</gene>
<accession>A0A3R9ZXH3</accession>
<evidence type="ECO:0000256" key="3">
    <source>
        <dbReference type="ARBA" id="ARBA00022840"/>
    </source>
</evidence>
<evidence type="ECO:0000256" key="1">
    <source>
        <dbReference type="ARBA" id="ARBA00022448"/>
    </source>
</evidence>
<proteinExistence type="predicted"/>
<keyword evidence="6" id="KW-1185">Reference proteome</keyword>
<dbReference type="PANTHER" id="PTHR42788">
    <property type="entry name" value="TAURINE IMPORT ATP-BINDING PROTEIN-RELATED"/>
    <property type="match status" value="1"/>
</dbReference>
<dbReference type="PROSITE" id="PS00211">
    <property type="entry name" value="ABC_TRANSPORTER_1"/>
    <property type="match status" value="1"/>
</dbReference>
<protein>
    <submittedName>
        <fullName evidence="5">ABC transporter ATP-binding protein</fullName>
    </submittedName>
</protein>
<reference evidence="5 6" key="1">
    <citation type="submission" date="2018-03" db="EMBL/GenBank/DDBJ databases">
        <authorList>
            <person name="Gulvik C.A."/>
        </authorList>
    </citation>
    <scope>NUCLEOTIDE SEQUENCE [LARGE SCALE GENOMIC DNA]</scope>
    <source>
        <strain evidence="5 6">JCM 31581</strain>
    </source>
</reference>
<name>A0A3R9ZXH3_9ENTE</name>
<dbReference type="SUPFAM" id="SSF52540">
    <property type="entry name" value="P-loop containing nucleoside triphosphate hydrolases"/>
    <property type="match status" value="1"/>
</dbReference>
<comment type="caution">
    <text evidence="5">The sequence shown here is derived from an EMBL/GenBank/DDBJ whole genome shotgun (WGS) entry which is preliminary data.</text>
</comment>
<feature type="domain" description="ABC transporter" evidence="4">
    <location>
        <begin position="3"/>
        <end position="228"/>
    </location>
</feature>
<dbReference type="AlphaFoldDB" id="A0A3R9ZXH3"/>
<dbReference type="Gene3D" id="3.40.50.300">
    <property type="entry name" value="P-loop containing nucleotide triphosphate hydrolases"/>
    <property type="match status" value="1"/>
</dbReference>
<dbReference type="OrthoDB" id="9802264at2"/>
<dbReference type="RefSeq" id="WP_125942631.1">
    <property type="nucleotide sequence ID" value="NZ_PXZH01000001.1"/>
</dbReference>
<evidence type="ECO:0000313" key="5">
    <source>
        <dbReference type="EMBL" id="RST90016.1"/>
    </source>
</evidence>
<keyword evidence="2" id="KW-0547">Nucleotide-binding</keyword>
<dbReference type="SMART" id="SM00382">
    <property type="entry name" value="AAA"/>
    <property type="match status" value="1"/>
</dbReference>
<keyword evidence="3 5" id="KW-0067">ATP-binding</keyword>
<dbReference type="InterPro" id="IPR027417">
    <property type="entry name" value="P-loop_NTPase"/>
</dbReference>
<dbReference type="GO" id="GO:0016887">
    <property type="term" value="F:ATP hydrolysis activity"/>
    <property type="evidence" value="ECO:0007669"/>
    <property type="project" value="InterPro"/>
</dbReference>
<evidence type="ECO:0000256" key="2">
    <source>
        <dbReference type="ARBA" id="ARBA00022741"/>
    </source>
</evidence>
<evidence type="ECO:0000259" key="4">
    <source>
        <dbReference type="PROSITE" id="PS50893"/>
    </source>
</evidence>
<sequence>MSLFINNVSCSYQDKPVLSQINMQIEPGEFVSLIGPSGCGKSTLLNILAGTVTNYEGTIQVNGQTVTGYNPYFAYMPQEDLLFNWKTVEENIQLYQRIHKLQVSQEKLAHHLQVFGLSKVAKQFPDELSGGMKQRVALLRTMMVERDILLLDEPFGALDVMTRQGLKDWLASVRTQLGKTILLVTHDIDEALYLSDRIFIMGGSPTTITEQLDLSNRQPSRQWLTEQGDLRYTIYQKLQQRN</sequence>
<dbReference type="InterPro" id="IPR003593">
    <property type="entry name" value="AAA+_ATPase"/>
</dbReference>
<dbReference type="PROSITE" id="PS50893">
    <property type="entry name" value="ABC_TRANSPORTER_2"/>
    <property type="match status" value="1"/>
</dbReference>